<keyword evidence="5 6" id="KW-0482">Metalloprotease</keyword>
<dbReference type="Pfam" id="PF01435">
    <property type="entry name" value="Peptidase_M48"/>
    <property type="match status" value="1"/>
</dbReference>
<feature type="domain" description="Peptidase M48" evidence="7">
    <location>
        <begin position="170"/>
        <end position="222"/>
    </location>
</feature>
<dbReference type="PANTHER" id="PTHR22726">
    <property type="entry name" value="METALLOENDOPEPTIDASE OMA1"/>
    <property type="match status" value="1"/>
</dbReference>
<keyword evidence="9" id="KW-1185">Reference proteome</keyword>
<dbReference type="InterPro" id="IPR001915">
    <property type="entry name" value="Peptidase_M48"/>
</dbReference>
<dbReference type="Proteomes" id="UP000019116">
    <property type="component" value="Chromosome 5B"/>
</dbReference>
<dbReference type="SMR" id="A0A3B6LFF1"/>
<dbReference type="GO" id="GO:0004222">
    <property type="term" value="F:metalloendopeptidase activity"/>
    <property type="evidence" value="ECO:0000318"/>
    <property type="project" value="GO_Central"/>
</dbReference>
<comment type="cofactor">
    <cofactor evidence="6">
        <name>Zn(2+)</name>
        <dbReference type="ChEBI" id="CHEBI:29105"/>
    </cofactor>
    <text evidence="6">Binds 1 zinc ion per subunit.</text>
</comment>
<dbReference type="CDD" id="cd07324">
    <property type="entry name" value="M48C_Oma1-like"/>
    <property type="match status" value="1"/>
</dbReference>
<dbReference type="OrthoDB" id="634473at2759"/>
<sequence>MLRRSAAPQRLLHWCSSSAPRVTLTPALLRRPPSTTVLRRQFHWYHDPRKATAATAIGLGAAVLAACEVVPCTNRYHLVVYSRQGERDLGNSLFAAELRSIHRHRMVDPHHPDSIRVRLIAERIIHAANRGLGIYDSRDAPLLRVTRKGKKKPWAPQPHTRHLHGLDGSWELVLARHTSAHAMSAPGGKLLVFTGLLDCFKTDGEIAFVLAHEVGHLIARHQADIGDSVWLPDFLRRIFLQRMEIEADRIGILLLAAAGFHPDHALAVAKKRATIARSYSVLKQILDTTHPHPKDRLARLSEAKTMEEALELYNEANAMDKVTEKYFSGNPGISISDENGISKFEK</sequence>
<evidence type="ECO:0000313" key="8">
    <source>
        <dbReference type="EnsemblPlants" id="TraesCS5B02G019400.1"/>
    </source>
</evidence>
<dbReference type="EnsemblPlants" id="TraesCS5B02G019400.1">
    <property type="protein sequence ID" value="TraesCS5B02G019400.1"/>
    <property type="gene ID" value="TraesCS5B02G019400"/>
</dbReference>
<organism evidence="8">
    <name type="scientific">Triticum aestivum</name>
    <name type="common">Wheat</name>
    <dbReference type="NCBI Taxonomy" id="4565"/>
    <lineage>
        <taxon>Eukaryota</taxon>
        <taxon>Viridiplantae</taxon>
        <taxon>Streptophyta</taxon>
        <taxon>Embryophyta</taxon>
        <taxon>Tracheophyta</taxon>
        <taxon>Spermatophyta</taxon>
        <taxon>Magnoliopsida</taxon>
        <taxon>Liliopsida</taxon>
        <taxon>Poales</taxon>
        <taxon>Poaceae</taxon>
        <taxon>BOP clade</taxon>
        <taxon>Pooideae</taxon>
        <taxon>Triticodae</taxon>
        <taxon>Triticeae</taxon>
        <taxon>Triticinae</taxon>
        <taxon>Triticum</taxon>
    </lineage>
</organism>
<dbReference type="GO" id="GO:0016020">
    <property type="term" value="C:membrane"/>
    <property type="evidence" value="ECO:0000318"/>
    <property type="project" value="GO_Central"/>
</dbReference>
<reference evidence="8" key="1">
    <citation type="submission" date="2018-08" db="EMBL/GenBank/DDBJ databases">
        <authorList>
            <person name="Rossello M."/>
        </authorList>
    </citation>
    <scope>NUCLEOTIDE SEQUENCE [LARGE SCALE GENOMIC DNA]</scope>
    <source>
        <strain evidence="8">cv. Chinese Spring</strain>
    </source>
</reference>
<protein>
    <recommendedName>
        <fullName evidence="7">Peptidase M48 domain-containing protein</fullName>
    </recommendedName>
</protein>
<proteinExistence type="inferred from homology"/>
<comment type="similarity">
    <text evidence="6">Belongs to the peptidase M48 family.</text>
</comment>
<keyword evidence="4 6" id="KW-0862">Zinc</keyword>
<evidence type="ECO:0000256" key="5">
    <source>
        <dbReference type="ARBA" id="ARBA00023049"/>
    </source>
</evidence>
<dbReference type="GO" id="GO:0046872">
    <property type="term" value="F:metal ion binding"/>
    <property type="evidence" value="ECO:0007669"/>
    <property type="project" value="UniProtKB-KW"/>
</dbReference>
<accession>A0A3B6LFF1</accession>
<name>A0A3B6LFF1_WHEAT</name>
<dbReference type="AlphaFoldDB" id="A0A3B6LFF1"/>
<keyword evidence="3 6" id="KW-0378">Hydrolase</keyword>
<dbReference type="GO" id="GO:0051603">
    <property type="term" value="P:proteolysis involved in protein catabolic process"/>
    <property type="evidence" value="ECO:0000318"/>
    <property type="project" value="GO_Central"/>
</dbReference>
<dbReference type="Gramene" id="TraesCS5B02G019400.1">
    <property type="protein sequence ID" value="TraesCS5B02G019400.1"/>
    <property type="gene ID" value="TraesCS5B02G019400"/>
</dbReference>
<dbReference type="Gramene" id="TraesWEE_scaffold_048411_01G000100.1">
    <property type="protein sequence ID" value="TraesWEE_scaffold_048411_01G000100.1"/>
    <property type="gene ID" value="TraesWEE_scaffold_048411_01G000100"/>
</dbReference>
<keyword evidence="2" id="KW-0479">Metal-binding</keyword>
<evidence type="ECO:0000256" key="6">
    <source>
        <dbReference type="RuleBase" id="RU003983"/>
    </source>
</evidence>
<dbReference type="STRING" id="4565.A0A3B6LFF1"/>
<dbReference type="Gene3D" id="3.30.2010.10">
    <property type="entry name" value="Metalloproteases ('zincins'), catalytic domain"/>
    <property type="match status" value="1"/>
</dbReference>
<evidence type="ECO:0000256" key="3">
    <source>
        <dbReference type="ARBA" id="ARBA00022801"/>
    </source>
</evidence>
<dbReference type="PANTHER" id="PTHR22726:SF25">
    <property type="entry name" value="PEPTIDASE M48 DOMAIN-CONTAINING PROTEIN"/>
    <property type="match status" value="1"/>
</dbReference>
<evidence type="ECO:0000313" key="9">
    <source>
        <dbReference type="Proteomes" id="UP000019116"/>
    </source>
</evidence>
<dbReference type="InterPro" id="IPR051156">
    <property type="entry name" value="Mito/Outer_Membr_Metalloprot"/>
</dbReference>
<keyword evidence="1 6" id="KW-0645">Protease</keyword>
<evidence type="ECO:0000256" key="4">
    <source>
        <dbReference type="ARBA" id="ARBA00022833"/>
    </source>
</evidence>
<reference evidence="8" key="2">
    <citation type="submission" date="2018-10" db="UniProtKB">
        <authorList>
            <consortium name="EnsemblPlants"/>
        </authorList>
    </citation>
    <scope>IDENTIFICATION</scope>
</reference>
<evidence type="ECO:0000259" key="7">
    <source>
        <dbReference type="Pfam" id="PF01435"/>
    </source>
</evidence>
<evidence type="ECO:0000256" key="1">
    <source>
        <dbReference type="ARBA" id="ARBA00022670"/>
    </source>
</evidence>
<evidence type="ECO:0000256" key="2">
    <source>
        <dbReference type="ARBA" id="ARBA00022723"/>
    </source>
</evidence>